<accession>A0A6L2MDJ9</accession>
<evidence type="ECO:0000313" key="5">
    <source>
        <dbReference type="EMBL" id="GEU71609.1"/>
    </source>
</evidence>
<proteinExistence type="predicted"/>
<dbReference type="SUPFAM" id="SSF81665">
    <property type="entry name" value="Calcium ATPase, transmembrane domain M"/>
    <property type="match status" value="1"/>
</dbReference>
<dbReference type="EMBL" id="BKCJ010006335">
    <property type="protein sequence ID" value="GEU71609.1"/>
    <property type="molecule type" value="Genomic_DNA"/>
</dbReference>
<evidence type="ECO:0000256" key="3">
    <source>
        <dbReference type="SAM" id="Phobius"/>
    </source>
</evidence>
<keyword evidence="3" id="KW-0472">Membrane</keyword>
<evidence type="ECO:0000256" key="1">
    <source>
        <dbReference type="ARBA" id="ARBA00022723"/>
    </source>
</evidence>
<evidence type="ECO:0000256" key="2">
    <source>
        <dbReference type="ARBA" id="ARBA00022842"/>
    </source>
</evidence>
<evidence type="ECO:0000259" key="4">
    <source>
        <dbReference type="Pfam" id="PF00689"/>
    </source>
</evidence>
<keyword evidence="2" id="KW-0460">Magnesium</keyword>
<gene>
    <name evidence="5" type="ORF">Tci_043587</name>
</gene>
<comment type="caution">
    <text evidence="5">The sequence shown here is derived from an EMBL/GenBank/DDBJ whole genome shotgun (WGS) entry which is preliminary data.</text>
</comment>
<dbReference type="AlphaFoldDB" id="A0A6L2MDJ9"/>
<dbReference type="Gene3D" id="1.20.1110.10">
    <property type="entry name" value="Calcium-transporting ATPase, transmembrane domain"/>
    <property type="match status" value="2"/>
</dbReference>
<keyword evidence="3" id="KW-1133">Transmembrane helix</keyword>
<dbReference type="InterPro" id="IPR023298">
    <property type="entry name" value="ATPase_P-typ_TM_dom_sf"/>
</dbReference>
<keyword evidence="3" id="KW-0812">Transmembrane</keyword>
<dbReference type="GO" id="GO:0005388">
    <property type="term" value="F:P-type calcium transporter activity"/>
    <property type="evidence" value="ECO:0007669"/>
    <property type="project" value="TreeGrafter"/>
</dbReference>
<protein>
    <submittedName>
        <fullName evidence="5">Putative calcium-transporting ATPase 13, plasma membrane-type</fullName>
    </submittedName>
</protein>
<dbReference type="PANTHER" id="PTHR24093">
    <property type="entry name" value="CATION TRANSPORTING ATPASE"/>
    <property type="match status" value="1"/>
</dbReference>
<dbReference type="InterPro" id="IPR006068">
    <property type="entry name" value="ATPase_P-typ_cation-transptr_C"/>
</dbReference>
<feature type="transmembrane region" description="Helical" evidence="3">
    <location>
        <begin position="130"/>
        <end position="150"/>
    </location>
</feature>
<feature type="domain" description="Cation-transporting P-type ATPase C-terminal" evidence="4">
    <location>
        <begin position="83"/>
        <end position="160"/>
    </location>
</feature>
<name>A0A6L2MDJ9_TANCI</name>
<dbReference type="GO" id="GO:0005886">
    <property type="term" value="C:plasma membrane"/>
    <property type="evidence" value="ECO:0007669"/>
    <property type="project" value="TreeGrafter"/>
</dbReference>
<sequence length="162" mass="18020">MGIQGTEAARENSDLVILNDEFASVVLALMWGRCVQNNIQKFIQFQLTANVVALVINFVKAASAGGTPVIPGQLLWVNIINTLGKSIFNVDEKVKNTIILNTFVLCQVFNKFNSPQLEKRNVLEGIHRNYLFLGITVVNITIQFVMVEFLSNFADTEALDSE</sequence>
<organism evidence="5">
    <name type="scientific">Tanacetum cinerariifolium</name>
    <name type="common">Dalmatian daisy</name>
    <name type="synonym">Chrysanthemum cinerariifolium</name>
    <dbReference type="NCBI Taxonomy" id="118510"/>
    <lineage>
        <taxon>Eukaryota</taxon>
        <taxon>Viridiplantae</taxon>
        <taxon>Streptophyta</taxon>
        <taxon>Embryophyta</taxon>
        <taxon>Tracheophyta</taxon>
        <taxon>Spermatophyta</taxon>
        <taxon>Magnoliopsida</taxon>
        <taxon>eudicotyledons</taxon>
        <taxon>Gunneridae</taxon>
        <taxon>Pentapetalae</taxon>
        <taxon>asterids</taxon>
        <taxon>campanulids</taxon>
        <taxon>Asterales</taxon>
        <taxon>Asteraceae</taxon>
        <taxon>Asteroideae</taxon>
        <taxon>Anthemideae</taxon>
        <taxon>Anthemidinae</taxon>
        <taxon>Tanacetum</taxon>
    </lineage>
</organism>
<dbReference type="Pfam" id="PF00689">
    <property type="entry name" value="Cation_ATPase_C"/>
    <property type="match status" value="1"/>
</dbReference>
<dbReference type="GO" id="GO:0046872">
    <property type="term" value="F:metal ion binding"/>
    <property type="evidence" value="ECO:0007669"/>
    <property type="project" value="UniProtKB-KW"/>
</dbReference>
<keyword evidence="1" id="KW-0479">Metal-binding</keyword>
<dbReference type="PANTHER" id="PTHR24093:SF434">
    <property type="entry name" value="CALCIUM-TRANSPORTING ATPASE 13, PLASMA MEMBRANE-TYPE-RELATED"/>
    <property type="match status" value="1"/>
</dbReference>
<reference evidence="5" key="1">
    <citation type="journal article" date="2019" name="Sci. Rep.">
        <title>Draft genome of Tanacetum cinerariifolium, the natural source of mosquito coil.</title>
        <authorList>
            <person name="Yamashiro T."/>
            <person name="Shiraishi A."/>
            <person name="Satake H."/>
            <person name="Nakayama K."/>
        </authorList>
    </citation>
    <scope>NUCLEOTIDE SEQUENCE</scope>
</reference>